<name>A0ABT8D8Z0_9RHOB</name>
<evidence type="ECO:0008006" key="4">
    <source>
        <dbReference type="Google" id="ProtNLM"/>
    </source>
</evidence>
<sequence>MMLKKILMLLLPVLALIGGAVGGEILKGKPEIDASAQASGEDGEDEASRAGEGDHDKGENAYFRFPTQFFVPIMQNGDTFATMIVALTLEMPKPSEEKVLANEHRLRDALLRALMIHANTGGFSGNYTSDQQMDRLRASLLKAATDTAGPDVTGILVEDIARQLQ</sequence>
<keyword evidence="3" id="KW-1185">Reference proteome</keyword>
<feature type="region of interest" description="Disordered" evidence="1">
    <location>
        <begin position="34"/>
        <end position="57"/>
    </location>
</feature>
<comment type="caution">
    <text evidence="2">The sequence shown here is derived from an EMBL/GenBank/DDBJ whole genome shotgun (WGS) entry which is preliminary data.</text>
</comment>
<dbReference type="Proteomes" id="UP001243846">
    <property type="component" value="Unassembled WGS sequence"/>
</dbReference>
<evidence type="ECO:0000256" key="1">
    <source>
        <dbReference type="SAM" id="MobiDB-lite"/>
    </source>
</evidence>
<reference evidence="3" key="1">
    <citation type="journal article" date="2019" name="Int. J. Syst. Evol. Microbiol.">
        <title>The Global Catalogue of Microorganisms (GCM) 10K type strain sequencing project: providing services to taxonomists for standard genome sequencing and annotation.</title>
        <authorList>
            <consortium name="The Broad Institute Genomics Platform"/>
            <consortium name="The Broad Institute Genome Sequencing Center for Infectious Disease"/>
            <person name="Wu L."/>
            <person name="Ma J."/>
        </authorList>
    </citation>
    <scope>NUCLEOTIDE SEQUENCE [LARGE SCALE GENOMIC DNA]</scope>
    <source>
        <strain evidence="3">CECT 8482</strain>
    </source>
</reference>
<accession>A0ABT8D8Z0</accession>
<protein>
    <recommendedName>
        <fullName evidence="4">Flagellar basal body-associated protein FliL</fullName>
    </recommendedName>
</protein>
<proteinExistence type="predicted"/>
<dbReference type="RefSeq" id="WP_377685091.1">
    <property type="nucleotide sequence ID" value="NZ_JBHMDZ010000006.1"/>
</dbReference>
<organism evidence="2 3">
    <name type="scientific">Paracoccus cavernae</name>
    <dbReference type="NCBI Taxonomy" id="1571207"/>
    <lineage>
        <taxon>Bacteria</taxon>
        <taxon>Pseudomonadati</taxon>
        <taxon>Pseudomonadota</taxon>
        <taxon>Alphaproteobacteria</taxon>
        <taxon>Rhodobacterales</taxon>
        <taxon>Paracoccaceae</taxon>
        <taxon>Paracoccus</taxon>
    </lineage>
</organism>
<feature type="compositionally biased region" description="Basic and acidic residues" evidence="1">
    <location>
        <begin position="46"/>
        <end position="57"/>
    </location>
</feature>
<evidence type="ECO:0000313" key="2">
    <source>
        <dbReference type="EMBL" id="MDN3713195.1"/>
    </source>
</evidence>
<gene>
    <name evidence="2" type="ORF">QWZ10_18275</name>
</gene>
<evidence type="ECO:0000313" key="3">
    <source>
        <dbReference type="Proteomes" id="UP001243846"/>
    </source>
</evidence>
<dbReference type="EMBL" id="JAUFRC010000001">
    <property type="protein sequence ID" value="MDN3713195.1"/>
    <property type="molecule type" value="Genomic_DNA"/>
</dbReference>